<name>A0A2P5WST0_GOSBA</name>
<feature type="region of interest" description="Disordered" evidence="1">
    <location>
        <begin position="43"/>
        <end position="68"/>
    </location>
</feature>
<accession>A0A2P5WST0</accession>
<dbReference type="AlphaFoldDB" id="A0A2P5WST0"/>
<evidence type="ECO:0000313" key="3">
    <source>
        <dbReference type="Proteomes" id="UP000239757"/>
    </source>
</evidence>
<evidence type="ECO:0000256" key="1">
    <source>
        <dbReference type="SAM" id="MobiDB-lite"/>
    </source>
</evidence>
<proteinExistence type="predicted"/>
<reference evidence="2 3" key="1">
    <citation type="submission" date="2015-01" db="EMBL/GenBank/DDBJ databases">
        <title>Genome of allotetraploid Gossypium barbadense reveals genomic plasticity and fiber elongation in cotton evolution.</title>
        <authorList>
            <person name="Chen X."/>
            <person name="Liu X."/>
            <person name="Zhao B."/>
            <person name="Zheng H."/>
            <person name="Hu Y."/>
            <person name="Lu G."/>
            <person name="Yang C."/>
            <person name="Chen J."/>
            <person name="Shan C."/>
            <person name="Zhang L."/>
            <person name="Zhou Y."/>
            <person name="Wang L."/>
            <person name="Guo W."/>
            <person name="Bai Y."/>
            <person name="Ruan J."/>
            <person name="Shangguan X."/>
            <person name="Mao Y."/>
            <person name="Jiang J."/>
            <person name="Zhu Y."/>
            <person name="Lei J."/>
            <person name="Kang H."/>
            <person name="Chen S."/>
            <person name="He X."/>
            <person name="Wang R."/>
            <person name="Wang Y."/>
            <person name="Chen J."/>
            <person name="Wang L."/>
            <person name="Yu S."/>
            <person name="Wang B."/>
            <person name="Wei J."/>
            <person name="Song S."/>
            <person name="Lu X."/>
            <person name="Gao Z."/>
            <person name="Gu W."/>
            <person name="Deng X."/>
            <person name="Ma D."/>
            <person name="Wang S."/>
            <person name="Liang W."/>
            <person name="Fang L."/>
            <person name="Cai C."/>
            <person name="Zhu X."/>
            <person name="Zhou B."/>
            <person name="Zhang Y."/>
            <person name="Chen Z."/>
            <person name="Xu S."/>
            <person name="Zhu R."/>
            <person name="Wang S."/>
            <person name="Zhang T."/>
            <person name="Zhao G."/>
        </authorList>
    </citation>
    <scope>NUCLEOTIDE SEQUENCE [LARGE SCALE GENOMIC DNA]</scope>
    <source>
        <strain evidence="3">cv. Xinhai21</strain>
        <tissue evidence="2">Leaf</tissue>
    </source>
</reference>
<dbReference type="Proteomes" id="UP000239757">
    <property type="component" value="Unassembled WGS sequence"/>
</dbReference>
<gene>
    <name evidence="2" type="ORF">GOBAR_AA26517</name>
</gene>
<sequence>MTVYTNVPNFEKYETHGLNLEHMGVPHDRSERAPKLTITQELETPLGKDLWTNEPLPPPKYPPPPSRQ</sequence>
<dbReference type="EMBL" id="KZ666612">
    <property type="protein sequence ID" value="PPR94153.1"/>
    <property type="molecule type" value="Genomic_DNA"/>
</dbReference>
<feature type="compositionally biased region" description="Pro residues" evidence="1">
    <location>
        <begin position="55"/>
        <end position="68"/>
    </location>
</feature>
<evidence type="ECO:0000313" key="2">
    <source>
        <dbReference type="EMBL" id="PPR94153.1"/>
    </source>
</evidence>
<organism evidence="2 3">
    <name type="scientific">Gossypium barbadense</name>
    <name type="common">Sea Island cotton</name>
    <name type="synonym">Hibiscus barbadensis</name>
    <dbReference type="NCBI Taxonomy" id="3634"/>
    <lineage>
        <taxon>Eukaryota</taxon>
        <taxon>Viridiplantae</taxon>
        <taxon>Streptophyta</taxon>
        <taxon>Embryophyta</taxon>
        <taxon>Tracheophyta</taxon>
        <taxon>Spermatophyta</taxon>
        <taxon>Magnoliopsida</taxon>
        <taxon>eudicotyledons</taxon>
        <taxon>Gunneridae</taxon>
        <taxon>Pentapetalae</taxon>
        <taxon>rosids</taxon>
        <taxon>malvids</taxon>
        <taxon>Malvales</taxon>
        <taxon>Malvaceae</taxon>
        <taxon>Malvoideae</taxon>
        <taxon>Gossypium</taxon>
    </lineage>
</organism>
<protein>
    <submittedName>
        <fullName evidence="2">Uncharacterized protein</fullName>
    </submittedName>
</protein>